<dbReference type="EMBL" id="JAEHOD010000013">
    <property type="protein sequence ID" value="KAG2449656.1"/>
    <property type="molecule type" value="Genomic_DNA"/>
</dbReference>
<evidence type="ECO:0000313" key="3">
    <source>
        <dbReference type="Proteomes" id="UP000613740"/>
    </source>
</evidence>
<accession>A0A835WMG7</accession>
<feature type="domain" description="C2" evidence="1">
    <location>
        <begin position="6"/>
        <end position="63"/>
    </location>
</feature>
<dbReference type="PANTHER" id="PTHR46296">
    <property type="entry name" value="BNAA05G37250D PROTEIN"/>
    <property type="match status" value="1"/>
</dbReference>
<dbReference type="OrthoDB" id="541621at2759"/>
<dbReference type="PANTHER" id="PTHR46296:SF8">
    <property type="entry name" value="OS06G0297800 PROTEIN"/>
    <property type="match status" value="1"/>
</dbReference>
<dbReference type="SUPFAM" id="SSF49562">
    <property type="entry name" value="C2 domain (Calcium/lipid-binding domain, CaLB)"/>
    <property type="match status" value="1"/>
</dbReference>
<dbReference type="InterPro" id="IPR044511">
    <property type="entry name" value="At1g03370/At5g50170-like"/>
</dbReference>
<reference evidence="2" key="1">
    <citation type="journal article" date="2020" name="bioRxiv">
        <title>Comparative genomics of Chlamydomonas.</title>
        <authorList>
            <person name="Craig R.J."/>
            <person name="Hasan A.R."/>
            <person name="Ness R.W."/>
            <person name="Keightley P.D."/>
        </authorList>
    </citation>
    <scope>NUCLEOTIDE SEQUENCE</scope>
    <source>
        <strain evidence="2">CCAP 11/173</strain>
    </source>
</reference>
<keyword evidence="3" id="KW-1185">Reference proteome</keyword>
<sequence>MPHAEAETRVLMRNSHPLFEESLPFALDNVTEDMLVALRVFDKDIGHFNSFCGLVSLPIKQVLSTITEMGEEVVYRMPLMDKSGTSRKPGVLVFGISILAKDQYNEMRKVISAIQDPDQSLVALRAGEARDSGSVRL</sequence>
<name>A0A835WMG7_9CHLO</name>
<dbReference type="Pfam" id="PF00168">
    <property type="entry name" value="C2"/>
    <property type="match status" value="1"/>
</dbReference>
<gene>
    <name evidence="2" type="ORF">HYH02_005186</name>
</gene>
<protein>
    <recommendedName>
        <fullName evidence="1">C2 domain-containing protein</fullName>
    </recommendedName>
</protein>
<dbReference type="Gene3D" id="2.60.40.150">
    <property type="entry name" value="C2 domain"/>
    <property type="match status" value="1"/>
</dbReference>
<dbReference type="AlphaFoldDB" id="A0A835WMG7"/>
<proteinExistence type="predicted"/>
<evidence type="ECO:0000259" key="1">
    <source>
        <dbReference type="Pfam" id="PF00168"/>
    </source>
</evidence>
<dbReference type="InterPro" id="IPR000008">
    <property type="entry name" value="C2_dom"/>
</dbReference>
<dbReference type="CDD" id="cd00030">
    <property type="entry name" value="C2"/>
    <property type="match status" value="1"/>
</dbReference>
<evidence type="ECO:0000313" key="2">
    <source>
        <dbReference type="EMBL" id="KAG2449656.1"/>
    </source>
</evidence>
<organism evidence="2 3">
    <name type="scientific">Chlamydomonas schloesseri</name>
    <dbReference type="NCBI Taxonomy" id="2026947"/>
    <lineage>
        <taxon>Eukaryota</taxon>
        <taxon>Viridiplantae</taxon>
        <taxon>Chlorophyta</taxon>
        <taxon>core chlorophytes</taxon>
        <taxon>Chlorophyceae</taxon>
        <taxon>CS clade</taxon>
        <taxon>Chlamydomonadales</taxon>
        <taxon>Chlamydomonadaceae</taxon>
        <taxon>Chlamydomonas</taxon>
    </lineage>
</organism>
<comment type="caution">
    <text evidence="2">The sequence shown here is derived from an EMBL/GenBank/DDBJ whole genome shotgun (WGS) entry which is preliminary data.</text>
</comment>
<dbReference type="Proteomes" id="UP000613740">
    <property type="component" value="Unassembled WGS sequence"/>
</dbReference>
<dbReference type="InterPro" id="IPR035892">
    <property type="entry name" value="C2_domain_sf"/>
</dbReference>